<dbReference type="AlphaFoldDB" id="A0AAD3R363"/>
<dbReference type="InterPro" id="IPR059023">
    <property type="entry name" value="RNA_hel_CTD"/>
</dbReference>
<evidence type="ECO:0000256" key="2">
    <source>
        <dbReference type="ARBA" id="ARBA00022801"/>
    </source>
</evidence>
<comment type="catalytic activity">
    <reaction evidence="4">
        <text>ATP + H2O = ADP + phosphate + H(+)</text>
        <dbReference type="Rhea" id="RHEA:13065"/>
        <dbReference type="ChEBI" id="CHEBI:15377"/>
        <dbReference type="ChEBI" id="CHEBI:15378"/>
        <dbReference type="ChEBI" id="CHEBI:30616"/>
        <dbReference type="ChEBI" id="CHEBI:43474"/>
        <dbReference type="ChEBI" id="CHEBI:456216"/>
        <dbReference type="EC" id="3.6.4.13"/>
    </reaction>
</comment>
<name>A0AAD3R363_LATJO</name>
<evidence type="ECO:0000256" key="1">
    <source>
        <dbReference type="ARBA" id="ARBA00012552"/>
    </source>
</evidence>
<evidence type="ECO:0000313" key="8">
    <source>
        <dbReference type="Proteomes" id="UP001279410"/>
    </source>
</evidence>
<sequence length="201" mass="22407">MGPVWRLHSGCEARADEDDGAGWFLVVSLLLSLQAAGGFAVQAADLGHERGADGGALRRSVARVLCTPSVDVLERVACTVETPQGKAQVHPSSVNRNLQTHGWLLYQEKVKYTKIYLRDTTLMSPFPMLFGGVDIQHRGLYITLDGWIHFQAPVRIGVIFKHLRKLMDSLLEKKLENPRMNLEGERTIQIILDLIKSEHAV</sequence>
<keyword evidence="3 7" id="KW-0547">Nucleotide-binding</keyword>
<keyword evidence="3 7" id="KW-0347">Helicase</keyword>
<dbReference type="Pfam" id="PF26026">
    <property type="entry name" value="RNA_hel_CTD"/>
    <property type="match status" value="1"/>
</dbReference>
<accession>A0AAD3R363</accession>
<keyword evidence="8" id="KW-1185">Reference proteome</keyword>
<dbReference type="Pfam" id="PF07717">
    <property type="entry name" value="OB_NTP_bind"/>
    <property type="match status" value="1"/>
</dbReference>
<feature type="domain" description="RNA helicase C-terminal" evidence="6">
    <location>
        <begin position="142"/>
        <end position="196"/>
    </location>
</feature>
<evidence type="ECO:0000259" key="5">
    <source>
        <dbReference type="Pfam" id="PF07717"/>
    </source>
</evidence>
<dbReference type="InterPro" id="IPR011709">
    <property type="entry name" value="DEAD-box_helicase_OB_fold"/>
</dbReference>
<dbReference type="EMBL" id="BRZM01000021">
    <property type="protein sequence ID" value="GLD55484.1"/>
    <property type="molecule type" value="Genomic_DNA"/>
</dbReference>
<dbReference type="EC" id="3.6.4.13" evidence="1"/>
<comment type="caution">
    <text evidence="7">The sequence shown here is derived from an EMBL/GenBank/DDBJ whole genome shotgun (WGS) entry which is preliminary data.</text>
</comment>
<evidence type="ECO:0000256" key="4">
    <source>
        <dbReference type="ARBA" id="ARBA00047984"/>
    </source>
</evidence>
<gene>
    <name evidence="7" type="ORF">AKAME5_000797800</name>
</gene>
<dbReference type="GO" id="GO:0004386">
    <property type="term" value="F:helicase activity"/>
    <property type="evidence" value="ECO:0007669"/>
    <property type="project" value="UniProtKB-KW"/>
</dbReference>
<keyword evidence="2" id="KW-0378">Hydrolase</keyword>
<evidence type="ECO:0000256" key="3">
    <source>
        <dbReference type="ARBA" id="ARBA00022806"/>
    </source>
</evidence>
<feature type="domain" description="DEAD-box helicase OB fold" evidence="5">
    <location>
        <begin position="83"/>
        <end position="128"/>
    </location>
</feature>
<dbReference type="Proteomes" id="UP001279410">
    <property type="component" value="Unassembled WGS sequence"/>
</dbReference>
<organism evidence="7 8">
    <name type="scientific">Lates japonicus</name>
    <name type="common">Japanese lates</name>
    <dbReference type="NCBI Taxonomy" id="270547"/>
    <lineage>
        <taxon>Eukaryota</taxon>
        <taxon>Metazoa</taxon>
        <taxon>Chordata</taxon>
        <taxon>Craniata</taxon>
        <taxon>Vertebrata</taxon>
        <taxon>Euteleostomi</taxon>
        <taxon>Actinopterygii</taxon>
        <taxon>Neopterygii</taxon>
        <taxon>Teleostei</taxon>
        <taxon>Neoteleostei</taxon>
        <taxon>Acanthomorphata</taxon>
        <taxon>Carangaria</taxon>
        <taxon>Carangaria incertae sedis</taxon>
        <taxon>Centropomidae</taxon>
        <taxon>Lates</taxon>
    </lineage>
</organism>
<proteinExistence type="predicted"/>
<evidence type="ECO:0000313" key="7">
    <source>
        <dbReference type="EMBL" id="GLD55484.1"/>
    </source>
</evidence>
<reference evidence="7" key="1">
    <citation type="submission" date="2022-08" db="EMBL/GenBank/DDBJ databases">
        <title>Genome sequencing of akame (Lates japonicus).</title>
        <authorList>
            <person name="Hashiguchi Y."/>
            <person name="Takahashi H."/>
        </authorList>
    </citation>
    <scope>NUCLEOTIDE SEQUENCE</scope>
    <source>
        <strain evidence="7">Kochi</strain>
    </source>
</reference>
<protein>
    <recommendedName>
        <fullName evidence="1">RNA helicase</fullName>
        <ecNumber evidence="1">3.6.4.13</ecNumber>
    </recommendedName>
</protein>
<evidence type="ECO:0000259" key="6">
    <source>
        <dbReference type="Pfam" id="PF26026"/>
    </source>
</evidence>
<keyword evidence="3 7" id="KW-0067">ATP-binding</keyword>